<feature type="repeat" description="TPR" evidence="1">
    <location>
        <begin position="280"/>
        <end position="313"/>
    </location>
</feature>
<accession>A0A0G0FB65</accession>
<evidence type="ECO:0000313" key="4">
    <source>
        <dbReference type="Proteomes" id="UP000033886"/>
    </source>
</evidence>
<gene>
    <name evidence="3" type="ORF">US29_C0051G0001</name>
</gene>
<evidence type="ECO:0000313" key="3">
    <source>
        <dbReference type="EMBL" id="KKQ15122.1"/>
    </source>
</evidence>
<dbReference type="PROSITE" id="PS50005">
    <property type="entry name" value="TPR"/>
    <property type="match status" value="1"/>
</dbReference>
<proteinExistence type="predicted"/>
<feature type="transmembrane region" description="Helical" evidence="2">
    <location>
        <begin position="39"/>
        <end position="67"/>
    </location>
</feature>
<reference evidence="3 4" key="1">
    <citation type="journal article" date="2015" name="Nature">
        <title>rRNA introns, odd ribosomes, and small enigmatic genomes across a large radiation of phyla.</title>
        <authorList>
            <person name="Brown C.T."/>
            <person name="Hug L.A."/>
            <person name="Thomas B.C."/>
            <person name="Sharon I."/>
            <person name="Castelle C.J."/>
            <person name="Singh A."/>
            <person name="Wilkins M.J."/>
            <person name="Williams K.H."/>
            <person name="Banfield J.F."/>
        </authorList>
    </citation>
    <scope>NUCLEOTIDE SEQUENCE [LARGE SCALE GENOMIC DNA]</scope>
</reference>
<protein>
    <submittedName>
        <fullName evidence="3">Uncharacterized protein</fullName>
    </submittedName>
</protein>
<comment type="caution">
    <text evidence="3">The sequence shown here is derived from an EMBL/GenBank/DDBJ whole genome shotgun (WGS) entry which is preliminary data.</text>
</comment>
<dbReference type="SUPFAM" id="SSF48452">
    <property type="entry name" value="TPR-like"/>
    <property type="match status" value="1"/>
</dbReference>
<dbReference type="Proteomes" id="UP000033886">
    <property type="component" value="Unassembled WGS sequence"/>
</dbReference>
<feature type="non-terminal residue" evidence="3">
    <location>
        <position position="1"/>
    </location>
</feature>
<dbReference type="EMBL" id="LBSK01000051">
    <property type="protein sequence ID" value="KKQ15122.1"/>
    <property type="molecule type" value="Genomic_DNA"/>
</dbReference>
<keyword evidence="1" id="KW-0802">TPR repeat</keyword>
<dbReference type="AlphaFoldDB" id="A0A0G0FB65"/>
<dbReference type="InterPro" id="IPR011990">
    <property type="entry name" value="TPR-like_helical_dom_sf"/>
</dbReference>
<organism evidence="3 4">
    <name type="scientific">candidate division WS6 bacterium GW2011_GWF1_36_8</name>
    <dbReference type="NCBI Taxonomy" id="1619098"/>
    <lineage>
        <taxon>Bacteria</taxon>
        <taxon>Candidatus Dojkabacteria</taxon>
    </lineage>
</organism>
<feature type="transmembrane region" description="Helical" evidence="2">
    <location>
        <begin position="103"/>
        <end position="125"/>
    </location>
</feature>
<dbReference type="Pfam" id="PF13431">
    <property type="entry name" value="TPR_17"/>
    <property type="match status" value="1"/>
</dbReference>
<dbReference type="SMART" id="SM00028">
    <property type="entry name" value="TPR"/>
    <property type="match status" value="1"/>
</dbReference>
<keyword evidence="2" id="KW-0812">Transmembrane</keyword>
<keyword evidence="2" id="KW-0472">Membrane</keyword>
<name>A0A0G0FB65_9BACT</name>
<keyword evidence="2" id="KW-1133">Transmembrane helix</keyword>
<dbReference type="InterPro" id="IPR019734">
    <property type="entry name" value="TPR_rpt"/>
</dbReference>
<sequence>VAWGFFGFVIFRMLRRDLGKIKIYKEEVNNSWLLVVLDIVILFIFLSSIFVVYSVLVALLLIVMIALRSVLLEVLSKGTEEKFVVKLWTANLKPENETGKTSYNLSIVLSVVVACVGMGALGMWVSKTIASAYLLKAESFSVEQNARYKDITPTIEERQIFINSMTYYYATASKFDGNNPLMNRKTGGMYLELVGISAEKYSKNGGDSTENADLISSVGKWKNYALDYTRKSIDTNAAEYSNWETRAQVYMGLVGMGFKDYASDSLYSLQKAAELNPLNYELYYNQAQVYLVNGDKDSALSALTKVLSINAQHIPSLMLAIKKEIQMYTSHI</sequence>
<evidence type="ECO:0000256" key="1">
    <source>
        <dbReference type="PROSITE-ProRule" id="PRU00339"/>
    </source>
</evidence>
<evidence type="ECO:0000256" key="2">
    <source>
        <dbReference type="SAM" id="Phobius"/>
    </source>
</evidence>
<dbReference type="Gene3D" id="1.25.40.10">
    <property type="entry name" value="Tetratricopeptide repeat domain"/>
    <property type="match status" value="1"/>
</dbReference>